<dbReference type="EMBL" id="CP143787">
    <property type="protein sequence ID" value="WVN88808.1"/>
    <property type="molecule type" value="Genomic_DNA"/>
</dbReference>
<feature type="coiled-coil region" evidence="3">
    <location>
        <begin position="296"/>
        <end position="337"/>
    </location>
</feature>
<feature type="compositionally biased region" description="Polar residues" evidence="4">
    <location>
        <begin position="243"/>
        <end position="256"/>
    </location>
</feature>
<reference evidence="5" key="2">
    <citation type="journal article" date="2022" name="Elife">
        <title>Obligate sexual reproduction of a homothallic fungus closely related to the Cryptococcus pathogenic species complex.</title>
        <authorList>
            <person name="Passer A.R."/>
            <person name="Clancey S.A."/>
            <person name="Shea T."/>
            <person name="David-Palma M."/>
            <person name="Averette A.F."/>
            <person name="Boekhout T."/>
            <person name="Porcel B.M."/>
            <person name="Nowrousian M."/>
            <person name="Cuomo C.A."/>
            <person name="Sun S."/>
            <person name="Heitman J."/>
            <person name="Coelho M.A."/>
        </authorList>
    </citation>
    <scope>NUCLEOTIDE SEQUENCE</scope>
    <source>
        <strain evidence="5">CBS 7841</strain>
    </source>
</reference>
<feature type="compositionally biased region" description="Polar residues" evidence="4">
    <location>
        <begin position="484"/>
        <end position="521"/>
    </location>
</feature>
<dbReference type="GeneID" id="91088231"/>
<evidence type="ECO:0000256" key="2">
    <source>
        <dbReference type="ARBA" id="ARBA00022490"/>
    </source>
</evidence>
<dbReference type="GO" id="GO:0008017">
    <property type="term" value="F:microtubule binding"/>
    <property type="evidence" value="ECO:0007669"/>
    <property type="project" value="InterPro"/>
</dbReference>
<dbReference type="VEuPathDB" id="FungiDB:L203_04532"/>
<evidence type="ECO:0000313" key="6">
    <source>
        <dbReference type="Proteomes" id="UP000094043"/>
    </source>
</evidence>
<keyword evidence="2" id="KW-0963">Cytoplasm</keyword>
<evidence type="ECO:0000256" key="4">
    <source>
        <dbReference type="SAM" id="MobiDB-lite"/>
    </source>
</evidence>
<evidence type="ECO:0000313" key="5">
    <source>
        <dbReference type="EMBL" id="WVN88808.1"/>
    </source>
</evidence>
<accession>A0A1E3IE51</accession>
<dbReference type="KEGG" id="cdep:91088231"/>
<dbReference type="Proteomes" id="UP000094043">
    <property type="component" value="Chromosome 4"/>
</dbReference>
<keyword evidence="6" id="KW-1185">Reference proteome</keyword>
<sequence>MAPLILPSHSDLSRQRLESTLANELYSPSFTSAPSPTSYVSEEESLEYVRGADVMAASKHYDHAEHSASSSYHTREQSMFVDTSLASTAGHHASAVTLGAGVFSQGKGQSYPDTSGEFDPERSLGRLVNELDKVMGTDRLPERPTSPFSPVRSPTPIGSNPLNFSFIFTRNSPLPSPPPSDHGDEQTPKPRTKKTAANRQQQSLKEPPDEVSLSNLALPVLSRRNHKLEKDRVHGIRAETSRSRSVSAPVQNPKTPGNITGMTSLMQSPAQAAKFGHLDPDESVGGKAAMDIPEALGKLNERLKCLEIENSTSRRRVKELEDEVARAKEEVVEAGRIGEKEFQDAKSEKTALENLVASTREHLARLTLELGQQKDLVVKLQSSKLDTLSNSAELAEIRDKIARLSRQVSTVNAIVEQGLEARKRARGERTLKMEREEMMKIVRQVMADGCNNYDKDEGTKHGKGLPKPSKLRQGLQTAASNFDTLAPSTIEKTTRKYSPSENLTCSPTPTAQAPSRQSSRALVNHKKPLASTVKTVSPDINVDQLEKEFFSMTAEEFKKSQEPEKKDDEKDKKNRLQRVVGELEDDYNRHRRVYTELSDRYKRLDPAADPQKRRALAQRLRDVITILEKKAHQISDLRSLL</sequence>
<name>A0A1E3IE51_9TREE</name>
<reference evidence="5" key="1">
    <citation type="submission" date="2016-06" db="EMBL/GenBank/DDBJ databases">
        <authorList>
            <person name="Cuomo C."/>
            <person name="Litvintseva A."/>
            <person name="Heitman J."/>
            <person name="Chen Y."/>
            <person name="Sun S."/>
            <person name="Springer D."/>
            <person name="Dromer F."/>
            <person name="Young S."/>
            <person name="Zeng Q."/>
            <person name="Chapman S."/>
            <person name="Gujja S."/>
            <person name="Saif S."/>
            <person name="Birren B."/>
        </authorList>
    </citation>
    <scope>NUCLEOTIDE SEQUENCE</scope>
    <source>
        <strain evidence="5">CBS 7841</strain>
    </source>
</reference>
<feature type="compositionally biased region" description="Polar residues" evidence="4">
    <location>
        <begin position="156"/>
        <end position="173"/>
    </location>
</feature>
<feature type="region of interest" description="Disordered" evidence="4">
    <location>
        <begin position="484"/>
        <end position="522"/>
    </location>
</feature>
<evidence type="ECO:0000256" key="1">
    <source>
        <dbReference type="ARBA" id="ARBA00004496"/>
    </source>
</evidence>
<protein>
    <submittedName>
        <fullName evidence="5">Uncharacterized protein</fullName>
    </submittedName>
</protein>
<organism evidence="5 6">
    <name type="scientific">Cryptococcus depauperatus CBS 7841</name>
    <dbReference type="NCBI Taxonomy" id="1295531"/>
    <lineage>
        <taxon>Eukaryota</taxon>
        <taxon>Fungi</taxon>
        <taxon>Dikarya</taxon>
        <taxon>Basidiomycota</taxon>
        <taxon>Agaricomycotina</taxon>
        <taxon>Tremellomycetes</taxon>
        <taxon>Tremellales</taxon>
        <taxon>Cryptococcaceae</taxon>
        <taxon>Cryptococcus</taxon>
    </lineage>
</organism>
<comment type="subcellular location">
    <subcellularLocation>
        <location evidence="1">Cytoplasm</location>
    </subcellularLocation>
</comment>
<dbReference type="InterPro" id="IPR024957">
    <property type="entry name" value="Cep57_MT-bd_dom"/>
</dbReference>
<reference evidence="5" key="3">
    <citation type="submission" date="2024-01" db="EMBL/GenBank/DDBJ databases">
        <authorList>
            <person name="Coelho M.A."/>
            <person name="David-Palma M."/>
            <person name="Shea T."/>
            <person name="Sun S."/>
            <person name="Cuomo C.A."/>
            <person name="Heitman J."/>
        </authorList>
    </citation>
    <scope>NUCLEOTIDE SEQUENCE</scope>
    <source>
        <strain evidence="5">CBS 7841</strain>
    </source>
</reference>
<dbReference type="RefSeq" id="XP_066069508.1">
    <property type="nucleotide sequence ID" value="XM_066213411.1"/>
</dbReference>
<gene>
    <name evidence="5" type="ORF">L203_104021</name>
</gene>
<feature type="region of interest" description="Disordered" evidence="4">
    <location>
        <begin position="556"/>
        <end position="576"/>
    </location>
</feature>
<feature type="compositionally biased region" description="Basic and acidic residues" evidence="4">
    <location>
        <begin position="556"/>
        <end position="574"/>
    </location>
</feature>
<dbReference type="Pfam" id="PF06657">
    <property type="entry name" value="Cep57_MT_bd"/>
    <property type="match status" value="1"/>
</dbReference>
<dbReference type="AlphaFoldDB" id="A0A1E3IE51"/>
<keyword evidence="3" id="KW-0175">Coiled coil</keyword>
<feature type="compositionally biased region" description="Basic and acidic residues" evidence="4">
    <location>
        <begin position="228"/>
        <end position="242"/>
    </location>
</feature>
<feature type="compositionally biased region" description="Basic and acidic residues" evidence="4">
    <location>
        <begin position="133"/>
        <end position="142"/>
    </location>
</feature>
<proteinExistence type="predicted"/>
<feature type="region of interest" description="Disordered" evidence="4">
    <location>
        <begin position="133"/>
        <end position="256"/>
    </location>
</feature>
<evidence type="ECO:0000256" key="3">
    <source>
        <dbReference type="SAM" id="Coils"/>
    </source>
</evidence>
<dbReference type="GO" id="GO:0005737">
    <property type="term" value="C:cytoplasm"/>
    <property type="evidence" value="ECO:0007669"/>
    <property type="project" value="UniProtKB-SubCell"/>
</dbReference>
<dbReference type="OrthoDB" id="76453at2759"/>